<dbReference type="InterPro" id="IPR001270">
    <property type="entry name" value="ClpA/B"/>
</dbReference>
<dbReference type="Gene3D" id="3.40.50.300">
    <property type="entry name" value="P-loop containing nucleotide triphosphate hydrolases"/>
    <property type="match status" value="2"/>
</dbReference>
<feature type="domain" description="ClpA/ClpB AAA lid" evidence="7">
    <location>
        <begin position="111"/>
        <end position="212"/>
    </location>
</feature>
<dbReference type="PANTHER" id="PTHR11638:SF18">
    <property type="entry name" value="HEAT SHOCK PROTEIN 104"/>
    <property type="match status" value="1"/>
</dbReference>
<dbReference type="PROSITE" id="PS00870">
    <property type="entry name" value="CLPAB_1"/>
    <property type="match status" value="1"/>
</dbReference>
<gene>
    <name evidence="8" type="ORF">EVA_08015</name>
</gene>
<dbReference type="EMBL" id="AMCI01001999">
    <property type="protein sequence ID" value="EJX03879.1"/>
    <property type="molecule type" value="Genomic_DNA"/>
</dbReference>
<evidence type="ECO:0000313" key="8">
    <source>
        <dbReference type="EMBL" id="EJX03879.1"/>
    </source>
</evidence>
<dbReference type="PANTHER" id="PTHR11638">
    <property type="entry name" value="ATP-DEPENDENT CLP PROTEASE"/>
    <property type="match status" value="1"/>
</dbReference>
<evidence type="ECO:0000256" key="1">
    <source>
        <dbReference type="ARBA" id="ARBA00022741"/>
    </source>
</evidence>
<dbReference type="InterPro" id="IPR027417">
    <property type="entry name" value="P-loop_NTPase"/>
</dbReference>
<feature type="coiled-coil region" evidence="4">
    <location>
        <begin position="180"/>
        <end position="237"/>
    </location>
</feature>
<evidence type="ECO:0000259" key="7">
    <source>
        <dbReference type="Pfam" id="PF17871"/>
    </source>
</evidence>
<keyword evidence="1" id="KW-0547">Nucleotide-binding</keyword>
<dbReference type="Pfam" id="PF00004">
    <property type="entry name" value="AAA"/>
    <property type="match status" value="1"/>
</dbReference>
<sequence>MADKRVVVLDLSAMVAGSKYRGEFEERIKKVVAEVANDRRILLFLDELHTLIGAGGAEGTMDASNILKPSLSRGEIQLIGATTIEEYRKYIEKDAALERRFQPVMVEEPTKEEAEEILRGLAPYYERHHRVQIEDGAVKAAVSLGSRYIHDRYLPDKALDLLDEACAKVQLAGYKTPEGLQGLEAELKNLYEEKEQAVFNQDFTAASSLQKQQDQVKEKIEKERKRLERQYRNKKLVVTQEHIAMVVAEWTKIPVKKLTEGESKRLAKLEQILHKRVIGQNEAVEAVAKAIKRGRVGLKDPKRPIGSFLLLGPTGVGKTELSKALAEAVFGSEEAMIRVDMSEYMEKHSVSKLIGSPPGYVGYEEGGQLSEKVRRNPYSVLYLMKLKRHTQTCLIFFCRS</sequence>
<dbReference type="PROSITE" id="PS00871">
    <property type="entry name" value="CLPAB_2"/>
    <property type="match status" value="1"/>
</dbReference>
<feature type="domain" description="ATPase AAA-type core" evidence="6">
    <location>
        <begin position="303"/>
        <end position="383"/>
    </location>
</feature>
<keyword evidence="4" id="KW-0175">Coiled coil</keyword>
<keyword evidence="3" id="KW-0143">Chaperone</keyword>
<keyword evidence="2" id="KW-0067">ATP-binding</keyword>
<dbReference type="GO" id="GO:0005737">
    <property type="term" value="C:cytoplasm"/>
    <property type="evidence" value="ECO:0007669"/>
    <property type="project" value="TreeGrafter"/>
</dbReference>
<dbReference type="AlphaFoldDB" id="J9GAL0"/>
<dbReference type="GO" id="GO:0034605">
    <property type="term" value="P:cellular response to heat"/>
    <property type="evidence" value="ECO:0007669"/>
    <property type="project" value="TreeGrafter"/>
</dbReference>
<organism evidence="8">
    <name type="scientific">gut metagenome</name>
    <dbReference type="NCBI Taxonomy" id="749906"/>
    <lineage>
        <taxon>unclassified sequences</taxon>
        <taxon>metagenomes</taxon>
        <taxon>organismal metagenomes</taxon>
    </lineage>
</organism>
<proteinExistence type="predicted"/>
<dbReference type="GO" id="GO:0005524">
    <property type="term" value="F:ATP binding"/>
    <property type="evidence" value="ECO:0007669"/>
    <property type="project" value="UniProtKB-KW"/>
</dbReference>
<name>J9GAL0_9ZZZZ</name>
<evidence type="ECO:0000259" key="6">
    <source>
        <dbReference type="Pfam" id="PF07724"/>
    </source>
</evidence>
<dbReference type="GO" id="GO:0016887">
    <property type="term" value="F:ATP hydrolysis activity"/>
    <property type="evidence" value="ECO:0007669"/>
    <property type="project" value="InterPro"/>
</dbReference>
<accession>J9GAL0</accession>
<dbReference type="InterPro" id="IPR050130">
    <property type="entry name" value="ClpA_ClpB"/>
</dbReference>
<evidence type="ECO:0000256" key="2">
    <source>
        <dbReference type="ARBA" id="ARBA00022840"/>
    </source>
</evidence>
<feature type="domain" description="ATPase AAA-type core" evidence="5">
    <location>
        <begin position="9"/>
        <end position="87"/>
    </location>
</feature>
<dbReference type="SUPFAM" id="SSF52540">
    <property type="entry name" value="P-loop containing nucleoside triphosphate hydrolases"/>
    <property type="match status" value="2"/>
</dbReference>
<dbReference type="Gene3D" id="1.10.8.60">
    <property type="match status" value="1"/>
</dbReference>
<dbReference type="InterPro" id="IPR041546">
    <property type="entry name" value="ClpA/ClpB_AAA_lid"/>
</dbReference>
<evidence type="ECO:0000256" key="4">
    <source>
        <dbReference type="SAM" id="Coils"/>
    </source>
</evidence>
<dbReference type="CDD" id="cd19499">
    <property type="entry name" value="RecA-like_ClpB_Hsp104-like"/>
    <property type="match status" value="1"/>
</dbReference>
<dbReference type="Pfam" id="PF17871">
    <property type="entry name" value="AAA_lid_9"/>
    <property type="match status" value="1"/>
</dbReference>
<dbReference type="InterPro" id="IPR018368">
    <property type="entry name" value="ClpA/B_CS1"/>
</dbReference>
<dbReference type="PRINTS" id="PR00300">
    <property type="entry name" value="CLPPROTEASEA"/>
</dbReference>
<dbReference type="InterPro" id="IPR028299">
    <property type="entry name" value="ClpA/B_CS2"/>
</dbReference>
<reference evidence="8" key="1">
    <citation type="journal article" date="2012" name="PLoS ONE">
        <title>Gene sets for utilization of primary and secondary nutrition supplies in the distal gut of endangered iberian lynx.</title>
        <authorList>
            <person name="Alcaide M."/>
            <person name="Messina E."/>
            <person name="Richter M."/>
            <person name="Bargiela R."/>
            <person name="Peplies J."/>
            <person name="Huws S.A."/>
            <person name="Newbold C.J."/>
            <person name="Golyshin P.N."/>
            <person name="Simon M.A."/>
            <person name="Lopez G."/>
            <person name="Yakimov M.M."/>
            <person name="Ferrer M."/>
        </authorList>
    </citation>
    <scope>NUCLEOTIDE SEQUENCE</scope>
</reference>
<comment type="caution">
    <text evidence="8">The sequence shown here is derived from an EMBL/GenBank/DDBJ whole genome shotgun (WGS) entry which is preliminary data.</text>
</comment>
<protein>
    <submittedName>
        <fullName evidence="8">Negative regulator of genetic competence ClpC/MecB</fullName>
    </submittedName>
</protein>
<dbReference type="Pfam" id="PF07724">
    <property type="entry name" value="AAA_2"/>
    <property type="match status" value="1"/>
</dbReference>
<evidence type="ECO:0000259" key="5">
    <source>
        <dbReference type="Pfam" id="PF00004"/>
    </source>
</evidence>
<evidence type="ECO:0000256" key="3">
    <source>
        <dbReference type="ARBA" id="ARBA00023186"/>
    </source>
</evidence>
<dbReference type="InterPro" id="IPR003959">
    <property type="entry name" value="ATPase_AAA_core"/>
</dbReference>
<dbReference type="Gene3D" id="4.10.860.10">
    <property type="entry name" value="UVR domain"/>
    <property type="match status" value="1"/>
</dbReference>